<proteinExistence type="predicted"/>
<dbReference type="AlphaFoldDB" id="A0A0A9ABR3"/>
<protein>
    <submittedName>
        <fullName evidence="1">Uncharacterized protein</fullName>
    </submittedName>
</protein>
<organism evidence="1">
    <name type="scientific">Arundo donax</name>
    <name type="common">Giant reed</name>
    <name type="synonym">Donax arundinaceus</name>
    <dbReference type="NCBI Taxonomy" id="35708"/>
    <lineage>
        <taxon>Eukaryota</taxon>
        <taxon>Viridiplantae</taxon>
        <taxon>Streptophyta</taxon>
        <taxon>Embryophyta</taxon>
        <taxon>Tracheophyta</taxon>
        <taxon>Spermatophyta</taxon>
        <taxon>Magnoliopsida</taxon>
        <taxon>Liliopsida</taxon>
        <taxon>Poales</taxon>
        <taxon>Poaceae</taxon>
        <taxon>PACMAD clade</taxon>
        <taxon>Arundinoideae</taxon>
        <taxon>Arundineae</taxon>
        <taxon>Arundo</taxon>
    </lineage>
</organism>
<reference evidence="1" key="2">
    <citation type="journal article" date="2015" name="Data Brief">
        <title>Shoot transcriptome of the giant reed, Arundo donax.</title>
        <authorList>
            <person name="Barrero R.A."/>
            <person name="Guerrero F.D."/>
            <person name="Moolhuijzen P."/>
            <person name="Goolsby J.A."/>
            <person name="Tidwell J."/>
            <person name="Bellgard S.E."/>
            <person name="Bellgard M.I."/>
        </authorList>
    </citation>
    <scope>NUCLEOTIDE SEQUENCE</scope>
    <source>
        <tissue evidence="1">Shoot tissue taken approximately 20 cm above the soil surface</tissue>
    </source>
</reference>
<dbReference type="EMBL" id="GBRH01251460">
    <property type="protein sequence ID" value="JAD46435.1"/>
    <property type="molecule type" value="Transcribed_RNA"/>
</dbReference>
<reference evidence="1" key="1">
    <citation type="submission" date="2014-09" db="EMBL/GenBank/DDBJ databases">
        <authorList>
            <person name="Magalhaes I.L.F."/>
            <person name="Oliveira U."/>
            <person name="Santos F.R."/>
            <person name="Vidigal T.H.D.A."/>
            <person name="Brescovit A.D."/>
            <person name="Santos A.J."/>
        </authorList>
    </citation>
    <scope>NUCLEOTIDE SEQUENCE</scope>
    <source>
        <tissue evidence="1">Shoot tissue taken approximately 20 cm above the soil surface</tissue>
    </source>
</reference>
<sequence length="21" mass="2149">MCLPITITAGITAITTLSLQS</sequence>
<accession>A0A0A9ABR3</accession>
<evidence type="ECO:0000313" key="1">
    <source>
        <dbReference type="EMBL" id="JAD46435.1"/>
    </source>
</evidence>
<name>A0A0A9ABR3_ARUDO</name>